<dbReference type="InterPro" id="IPR050386">
    <property type="entry name" value="Glycosyl_hydrolase_5"/>
</dbReference>
<comment type="subcellular location">
    <subcellularLocation>
        <location evidence="1">Cell membrane</location>
        <topology evidence="1">Single-pass type II membrane protein</topology>
    </subcellularLocation>
</comment>
<keyword evidence="2" id="KW-1003">Cell membrane</keyword>
<evidence type="ECO:0000256" key="6">
    <source>
        <dbReference type="ARBA" id="ARBA00022989"/>
    </source>
</evidence>
<comment type="similarity">
    <text evidence="13">Belongs to the glycosyl hydrolase 5 (cellulase A) family.</text>
</comment>
<evidence type="ECO:0000256" key="9">
    <source>
        <dbReference type="ARBA" id="ARBA00023295"/>
    </source>
</evidence>
<comment type="function">
    <text evidence="11">Glucosidase involved in the degradation of cellulosic biomass. Active on lichenan.</text>
</comment>
<evidence type="ECO:0000256" key="2">
    <source>
        <dbReference type="ARBA" id="ARBA00022475"/>
    </source>
</evidence>
<evidence type="ECO:0000256" key="10">
    <source>
        <dbReference type="ARBA" id="ARBA00023316"/>
    </source>
</evidence>
<dbReference type="GO" id="GO:0009251">
    <property type="term" value="P:glucan catabolic process"/>
    <property type="evidence" value="ECO:0007669"/>
    <property type="project" value="TreeGrafter"/>
</dbReference>
<evidence type="ECO:0000256" key="3">
    <source>
        <dbReference type="ARBA" id="ARBA00022692"/>
    </source>
</evidence>
<dbReference type="Proteomes" id="UP000002979">
    <property type="component" value="Unassembled WGS sequence"/>
</dbReference>
<organism evidence="15 16">
    <name type="scientific">Collinsella aerofaciens (strain ATCC 25986 / DSM 3979 / JCM 10188 / KCTC 3647 / NCTC 11838 / VPI 1003)</name>
    <dbReference type="NCBI Taxonomy" id="411903"/>
    <lineage>
        <taxon>Bacteria</taxon>
        <taxon>Bacillati</taxon>
        <taxon>Actinomycetota</taxon>
        <taxon>Coriobacteriia</taxon>
        <taxon>Coriobacteriales</taxon>
        <taxon>Coriobacteriaceae</taxon>
        <taxon>Collinsella</taxon>
    </lineage>
</organism>
<keyword evidence="4 13" id="KW-0378">Hydrolase</keyword>
<dbReference type="SUPFAM" id="SSF51445">
    <property type="entry name" value="(Trans)glycosidases"/>
    <property type="match status" value="1"/>
</dbReference>
<keyword evidence="8" id="KW-0325">Glycoprotein</keyword>
<evidence type="ECO:0000256" key="13">
    <source>
        <dbReference type="RuleBase" id="RU361153"/>
    </source>
</evidence>
<keyword evidence="9 13" id="KW-0326">Glycosidase</keyword>
<reference evidence="15 16" key="1">
    <citation type="submission" date="2007-01" db="EMBL/GenBank/DDBJ databases">
        <title>Draft genome sequence of Collinsella aerofaciens (ATCC 25986).</title>
        <authorList>
            <person name="Sudarsanam P."/>
            <person name="Ley R."/>
            <person name="Guruge J."/>
            <person name="Turnbaugh P.J."/>
            <person name="Mahowald M."/>
            <person name="Liep D."/>
            <person name="Gordon J."/>
        </authorList>
    </citation>
    <scope>NUCLEOTIDE SEQUENCE [LARGE SCALE GENOMIC DNA]</scope>
    <source>
        <strain evidence="16">ATCC 25986 / DSM 3979 / JCM 10188 / KCTC 3647 / NCTC 11838 / VPI 1003</strain>
    </source>
</reference>
<reference evidence="15 16" key="2">
    <citation type="submission" date="2007-04" db="EMBL/GenBank/DDBJ databases">
        <authorList>
            <person name="Fulton L."/>
            <person name="Clifton S."/>
            <person name="Fulton B."/>
            <person name="Xu J."/>
            <person name="Minx P."/>
            <person name="Mardis E.R."/>
            <person name="Wilson R.K."/>
        </authorList>
    </citation>
    <scope>NUCLEOTIDE SEQUENCE [LARGE SCALE GENOMIC DNA]</scope>
    <source>
        <strain evidence="16">ATCC 25986 / DSM 3979 / JCM 10188 / KCTC 3647 / NCTC 11838 / VPI 1003</strain>
    </source>
</reference>
<dbReference type="AlphaFoldDB" id="A4E9N9"/>
<name>A4E9N9_COLAA</name>
<dbReference type="GO" id="GO:0005886">
    <property type="term" value="C:plasma membrane"/>
    <property type="evidence" value="ECO:0007669"/>
    <property type="project" value="UniProtKB-SubCell"/>
</dbReference>
<evidence type="ECO:0000313" key="15">
    <source>
        <dbReference type="EMBL" id="EBA39557.1"/>
    </source>
</evidence>
<keyword evidence="3" id="KW-0812">Transmembrane</keyword>
<evidence type="ECO:0000256" key="5">
    <source>
        <dbReference type="ARBA" id="ARBA00022968"/>
    </source>
</evidence>
<evidence type="ECO:0000256" key="11">
    <source>
        <dbReference type="ARBA" id="ARBA00037126"/>
    </source>
</evidence>
<protein>
    <recommendedName>
        <fullName evidence="12">Exo-1,3-beta-glucanase D</fullName>
    </recommendedName>
</protein>
<accession>A4E9N9</accession>
<evidence type="ECO:0000313" key="16">
    <source>
        <dbReference type="Proteomes" id="UP000002979"/>
    </source>
</evidence>
<dbReference type="InterPro" id="IPR017853">
    <property type="entry name" value="GH"/>
</dbReference>
<dbReference type="InterPro" id="IPR001547">
    <property type="entry name" value="Glyco_hydro_5"/>
</dbReference>
<dbReference type="GO" id="GO:0005576">
    <property type="term" value="C:extracellular region"/>
    <property type="evidence" value="ECO:0007669"/>
    <property type="project" value="TreeGrafter"/>
</dbReference>
<proteinExistence type="inferred from homology"/>
<evidence type="ECO:0000256" key="4">
    <source>
        <dbReference type="ARBA" id="ARBA00022801"/>
    </source>
</evidence>
<keyword evidence="7" id="KW-0472">Membrane</keyword>
<keyword evidence="6" id="KW-1133">Transmembrane helix</keyword>
<dbReference type="GO" id="GO:0009986">
    <property type="term" value="C:cell surface"/>
    <property type="evidence" value="ECO:0007669"/>
    <property type="project" value="TreeGrafter"/>
</dbReference>
<sequence length="409" mass="46254">MYISARHLGPAQTFLPLLRHFTDRSVVCPHARVYSKRYFYYAIRCRLGLHDPKGAVMERILGVNLSGWFIPEPWVTPSLYAATGASNAAELQEAMGTAAYNERMRRHYETFVSEDDFRRMAQIGLNAVRLPVPWYAFGSQESDASYISVVDYIDRAIEWAAKYDIRVLLDLATVPGGQGDSNDSPATPEAVAEWHSSTNGRHVALDVLERLADRYGEAESLLGIELLDTPQMSVRKSLFSMTDGIPAHYLRNFYRDAYELVRSYMPEDKIVVFSSSGHPGEWKHFMRGAKYKNVYMDLHLYHYRDEHALDITSPRGLTTAISRNKRELKEAISTGFPVLVGEWSGAAIFANSSVTPEGRNAYERVFIANQLASFAPAAGWFFQTWKTEKRIAAWDARVALGTLERGMIE</sequence>
<feature type="domain" description="Glycoside hydrolase family 5" evidence="14">
    <location>
        <begin position="108"/>
        <end position="346"/>
    </location>
</feature>
<evidence type="ECO:0000256" key="1">
    <source>
        <dbReference type="ARBA" id="ARBA00004401"/>
    </source>
</evidence>
<dbReference type="CAZy" id="GH5">
    <property type="family name" value="Glycoside Hydrolase Family 5"/>
</dbReference>
<dbReference type="EMBL" id="AAVN02000004">
    <property type="protein sequence ID" value="EBA39557.1"/>
    <property type="molecule type" value="Genomic_DNA"/>
</dbReference>
<evidence type="ECO:0000256" key="12">
    <source>
        <dbReference type="ARBA" id="ARBA00041260"/>
    </source>
</evidence>
<keyword evidence="10" id="KW-0961">Cell wall biogenesis/degradation</keyword>
<dbReference type="Pfam" id="PF00150">
    <property type="entry name" value="Cellulase"/>
    <property type="match status" value="1"/>
</dbReference>
<evidence type="ECO:0000256" key="8">
    <source>
        <dbReference type="ARBA" id="ARBA00023180"/>
    </source>
</evidence>
<gene>
    <name evidence="15" type="ORF">COLAER_01141</name>
</gene>
<dbReference type="Gene3D" id="3.20.20.80">
    <property type="entry name" value="Glycosidases"/>
    <property type="match status" value="1"/>
</dbReference>
<evidence type="ECO:0000259" key="14">
    <source>
        <dbReference type="Pfam" id="PF00150"/>
    </source>
</evidence>
<evidence type="ECO:0000256" key="7">
    <source>
        <dbReference type="ARBA" id="ARBA00023136"/>
    </source>
</evidence>
<dbReference type="GO" id="GO:0008422">
    <property type="term" value="F:beta-glucosidase activity"/>
    <property type="evidence" value="ECO:0007669"/>
    <property type="project" value="TreeGrafter"/>
</dbReference>
<dbReference type="PANTHER" id="PTHR31297:SF34">
    <property type="entry name" value="GLUCAN 1,3-BETA-GLUCOSIDASE 2"/>
    <property type="match status" value="1"/>
</dbReference>
<comment type="caution">
    <text evidence="15">The sequence shown here is derived from an EMBL/GenBank/DDBJ whole genome shotgun (WGS) entry which is preliminary data.</text>
</comment>
<dbReference type="PANTHER" id="PTHR31297">
    <property type="entry name" value="GLUCAN ENDO-1,6-BETA-GLUCOSIDASE B"/>
    <property type="match status" value="1"/>
</dbReference>
<keyword evidence="5" id="KW-0735">Signal-anchor</keyword>
<dbReference type="GO" id="GO:0071555">
    <property type="term" value="P:cell wall organization"/>
    <property type="evidence" value="ECO:0007669"/>
    <property type="project" value="UniProtKB-KW"/>
</dbReference>